<proteinExistence type="predicted"/>
<name>A0A813FMQ0_POLGL</name>
<comment type="caution">
    <text evidence="2">The sequence shown here is derived from an EMBL/GenBank/DDBJ whole genome shotgun (WGS) entry which is preliminary data.</text>
</comment>
<sequence length="286" mass="30927">MAGVLWQPPSHIARSSPTKLHAHRCCHAWKPCSTTPLSVVPQQLAVTFAAALAAASSARLRRSLRRAAAPAATGCEDIAEPSLVSPVAVVDREIVVTAEQLDLAKETFARGNLVYLVHLLSVAFPQLATKTMSRKAVKRGDVFVNDIQASTLAHNEPAPEPGARVVVKNLGKVDPIHPNLAKKLENWNRTKSSRPEALIRLLAQDLEGGWAVVNKPSGLHSSAQGIPGLKKITFQGYLPALLAPPTRGTRCRTPKVCHRLDFRVHGPVVVATTEEALREIKLAWEP</sequence>
<dbReference type="EMBL" id="CAJNNV010025246">
    <property type="protein sequence ID" value="CAE8613355.1"/>
    <property type="molecule type" value="Genomic_DNA"/>
</dbReference>
<dbReference type="GO" id="GO:0001522">
    <property type="term" value="P:pseudouridine synthesis"/>
    <property type="evidence" value="ECO:0007669"/>
    <property type="project" value="InterPro"/>
</dbReference>
<dbReference type="InterPro" id="IPR020103">
    <property type="entry name" value="PsdUridine_synth_cat_dom_sf"/>
</dbReference>
<keyword evidence="3" id="KW-1185">Reference proteome</keyword>
<dbReference type="GO" id="GO:0003723">
    <property type="term" value="F:RNA binding"/>
    <property type="evidence" value="ECO:0007669"/>
    <property type="project" value="InterPro"/>
</dbReference>
<evidence type="ECO:0000313" key="3">
    <source>
        <dbReference type="Proteomes" id="UP000654075"/>
    </source>
</evidence>
<feature type="domain" description="Pseudouridine synthase RsuA/RluA-like" evidence="1">
    <location>
        <begin position="211"/>
        <end position="281"/>
    </location>
</feature>
<gene>
    <name evidence="2" type="ORF">PGLA1383_LOCUS31126</name>
</gene>
<evidence type="ECO:0000313" key="2">
    <source>
        <dbReference type="EMBL" id="CAE8613355.1"/>
    </source>
</evidence>
<accession>A0A813FMQ0</accession>
<evidence type="ECO:0000259" key="1">
    <source>
        <dbReference type="Pfam" id="PF00849"/>
    </source>
</evidence>
<dbReference type="SUPFAM" id="SSF55120">
    <property type="entry name" value="Pseudouridine synthase"/>
    <property type="match status" value="1"/>
</dbReference>
<dbReference type="Pfam" id="PF00849">
    <property type="entry name" value="PseudoU_synth_2"/>
    <property type="match status" value="1"/>
</dbReference>
<protein>
    <recommendedName>
        <fullName evidence="1">Pseudouridine synthase RsuA/RluA-like domain-containing protein</fullName>
    </recommendedName>
</protein>
<reference evidence="2" key="1">
    <citation type="submission" date="2021-02" db="EMBL/GenBank/DDBJ databases">
        <authorList>
            <person name="Dougan E. K."/>
            <person name="Rhodes N."/>
            <person name="Thang M."/>
            <person name="Chan C."/>
        </authorList>
    </citation>
    <scope>NUCLEOTIDE SEQUENCE</scope>
</reference>
<organism evidence="2 3">
    <name type="scientific">Polarella glacialis</name>
    <name type="common">Dinoflagellate</name>
    <dbReference type="NCBI Taxonomy" id="89957"/>
    <lineage>
        <taxon>Eukaryota</taxon>
        <taxon>Sar</taxon>
        <taxon>Alveolata</taxon>
        <taxon>Dinophyceae</taxon>
        <taxon>Suessiales</taxon>
        <taxon>Suessiaceae</taxon>
        <taxon>Polarella</taxon>
    </lineage>
</organism>
<dbReference type="AlphaFoldDB" id="A0A813FMQ0"/>
<dbReference type="InterPro" id="IPR006145">
    <property type="entry name" value="PsdUridine_synth_RsuA/RluA"/>
</dbReference>
<dbReference type="OrthoDB" id="424794at2759"/>
<dbReference type="Gene3D" id="3.30.2350.10">
    <property type="entry name" value="Pseudouridine synthase"/>
    <property type="match status" value="1"/>
</dbReference>
<dbReference type="Proteomes" id="UP000654075">
    <property type="component" value="Unassembled WGS sequence"/>
</dbReference>
<dbReference type="GO" id="GO:0009982">
    <property type="term" value="F:pseudouridine synthase activity"/>
    <property type="evidence" value="ECO:0007669"/>
    <property type="project" value="InterPro"/>
</dbReference>